<keyword evidence="2" id="KW-1185">Reference proteome</keyword>
<protein>
    <submittedName>
        <fullName evidence="1">IS3 family transposase</fullName>
    </submittedName>
</protein>
<name>A0ACC6M1E9_9BACI</name>
<proteinExistence type="predicted"/>
<dbReference type="EMBL" id="JAWZSR010000001">
    <property type="protein sequence ID" value="MDX8044764.1"/>
    <property type="molecule type" value="Genomic_DNA"/>
</dbReference>
<accession>A0ACC6M1E9</accession>
<comment type="caution">
    <text evidence="1">The sequence shown here is derived from an EMBL/GenBank/DDBJ whole genome shotgun (WGS) entry which is preliminary data.</text>
</comment>
<evidence type="ECO:0000313" key="1">
    <source>
        <dbReference type="EMBL" id="MDX8044764.1"/>
    </source>
</evidence>
<gene>
    <name evidence="1" type="ORF">SH601_02090</name>
</gene>
<reference evidence="1" key="1">
    <citation type="submission" date="2023-11" db="EMBL/GenBank/DDBJ databases">
        <title>Gracilibacillus pellucida a moderately halophilic bacterium isolated from saline soil in Xinjiang province.</title>
        <authorList>
            <person name="Zhang Z."/>
            <person name="Tan F."/>
            <person name="Wang Y."/>
            <person name="Xia M."/>
        </authorList>
    </citation>
    <scope>NUCLEOTIDE SEQUENCE</scope>
    <source>
        <strain evidence="1">S3-1-1</strain>
    </source>
</reference>
<dbReference type="Proteomes" id="UP001277972">
    <property type="component" value="Unassembled WGS sequence"/>
</dbReference>
<organism evidence="1 2">
    <name type="scientific">Gracilibacillus pellucidus</name>
    <dbReference type="NCBI Taxonomy" id="3095368"/>
    <lineage>
        <taxon>Bacteria</taxon>
        <taxon>Bacillati</taxon>
        <taxon>Bacillota</taxon>
        <taxon>Bacilli</taxon>
        <taxon>Bacillales</taxon>
        <taxon>Bacillaceae</taxon>
        <taxon>Gracilibacillus</taxon>
    </lineage>
</organism>
<sequence length="323" mass="38040">MTACRECLFKKAPSFRDKYSDPTAKTESRIIQELRKEFKLAVILEATGFPKATYMYWQKRFAEPNPTEEIEKVIQDIIAKHNGNYGYRRIDMELRKRGSIVNHKKILRITNKLGITCSSYTRKSRKYSTYKGTIGRISKNIINRRFYTSIPRQKLTTDTSEFKYYTTDSKGTLMIKKAYLNPFLDMFNGEILSFRLSKRPNARAIMDALDETMEAIKNCPYRTTIHSDQGWDYQMKQYVNKLKANGIFQSMFRKGNCLDNSPMENFFGIMKQEMYYGKVYRSFEELEQAVNDYIFHYNNHRIKAKLTGMSSVEYRLHTSQLAT</sequence>
<evidence type="ECO:0000313" key="2">
    <source>
        <dbReference type="Proteomes" id="UP001277972"/>
    </source>
</evidence>